<accession>A0ABS2C093</accession>
<organism evidence="1 2">
    <name type="scientific">Pseudomonas arcuscaelestis</name>
    <dbReference type="NCBI Taxonomy" id="2710591"/>
    <lineage>
        <taxon>Bacteria</taxon>
        <taxon>Pseudomonadati</taxon>
        <taxon>Pseudomonadota</taxon>
        <taxon>Gammaproteobacteria</taxon>
        <taxon>Pseudomonadales</taxon>
        <taxon>Pseudomonadaceae</taxon>
        <taxon>Pseudomonas</taxon>
    </lineage>
</organism>
<keyword evidence="2" id="KW-1185">Reference proteome</keyword>
<evidence type="ECO:0000313" key="2">
    <source>
        <dbReference type="Proteomes" id="UP000745663"/>
    </source>
</evidence>
<comment type="caution">
    <text evidence="1">The sequence shown here is derived from an EMBL/GenBank/DDBJ whole genome shotgun (WGS) entry which is preliminary data.</text>
</comment>
<proteinExistence type="predicted"/>
<evidence type="ECO:0000313" key="1">
    <source>
        <dbReference type="EMBL" id="MBM5458738.1"/>
    </source>
</evidence>
<dbReference type="Proteomes" id="UP000745663">
    <property type="component" value="Unassembled WGS sequence"/>
</dbReference>
<dbReference type="EMBL" id="JACOPV010000008">
    <property type="protein sequence ID" value="MBM5458738.1"/>
    <property type="molecule type" value="Genomic_DNA"/>
</dbReference>
<reference evidence="1 2" key="1">
    <citation type="submission" date="2020-08" db="EMBL/GenBank/DDBJ databases">
        <title>Description of novel Pseudomonas species.</title>
        <authorList>
            <person name="Duman M."/>
            <person name="Mulet M."/>
            <person name="Altun S."/>
            <person name="Saticioglu I.B."/>
            <person name="Lalucat J."/>
            <person name="Garcia-Valdes E."/>
        </authorList>
    </citation>
    <scope>NUCLEOTIDE SEQUENCE [LARGE SCALE GENOMIC DNA]</scope>
    <source>
        <strain evidence="1 2">P66</strain>
    </source>
</reference>
<name>A0ABS2C093_9PSED</name>
<dbReference type="RefSeq" id="WP_203584675.1">
    <property type="nucleotide sequence ID" value="NZ_JACOPV010000008.1"/>
</dbReference>
<sequence>MSDIFQPRTEPAKSIYGAFQAEAAMRAERSLDEWQAAERNAVHREAGIQAQKMGLRVPTMSEVERAERHAFGSIDYGSKWAHALAVAMRQSAHSEGNSQ</sequence>
<protein>
    <submittedName>
        <fullName evidence="1">Uncharacterized protein</fullName>
    </submittedName>
</protein>
<gene>
    <name evidence="1" type="ORF">H8F21_14315</name>
</gene>